<dbReference type="EMBL" id="BKCJ010181502">
    <property type="protein sequence ID" value="GEY47299.1"/>
    <property type="molecule type" value="Genomic_DNA"/>
</dbReference>
<feature type="non-terminal residue" evidence="1">
    <location>
        <position position="1"/>
    </location>
</feature>
<reference evidence="1" key="1">
    <citation type="journal article" date="2019" name="Sci. Rep.">
        <title>Draft genome of Tanacetum cinerariifolium, the natural source of mosquito coil.</title>
        <authorList>
            <person name="Yamashiro T."/>
            <person name="Shiraishi A."/>
            <person name="Satake H."/>
            <person name="Nakayama K."/>
        </authorList>
    </citation>
    <scope>NUCLEOTIDE SEQUENCE</scope>
</reference>
<organism evidence="1">
    <name type="scientific">Tanacetum cinerariifolium</name>
    <name type="common">Dalmatian daisy</name>
    <name type="synonym">Chrysanthemum cinerariifolium</name>
    <dbReference type="NCBI Taxonomy" id="118510"/>
    <lineage>
        <taxon>Eukaryota</taxon>
        <taxon>Viridiplantae</taxon>
        <taxon>Streptophyta</taxon>
        <taxon>Embryophyta</taxon>
        <taxon>Tracheophyta</taxon>
        <taxon>Spermatophyta</taxon>
        <taxon>Magnoliopsida</taxon>
        <taxon>eudicotyledons</taxon>
        <taxon>Gunneridae</taxon>
        <taxon>Pentapetalae</taxon>
        <taxon>asterids</taxon>
        <taxon>campanulids</taxon>
        <taxon>Asterales</taxon>
        <taxon>Asteraceae</taxon>
        <taxon>Asteroideae</taxon>
        <taxon>Anthemideae</taxon>
        <taxon>Anthemidinae</taxon>
        <taxon>Tanacetum</taxon>
    </lineage>
</organism>
<proteinExistence type="predicted"/>
<dbReference type="AlphaFoldDB" id="A0A699HND3"/>
<comment type="caution">
    <text evidence="1">The sequence shown here is derived from an EMBL/GenBank/DDBJ whole genome shotgun (WGS) entry which is preliminary data.</text>
</comment>
<gene>
    <name evidence="1" type="ORF">Tci_419273</name>
</gene>
<name>A0A699HND3_TANCI</name>
<accession>A0A699HND3</accession>
<protein>
    <submittedName>
        <fullName evidence="1">Uncharacterized protein</fullName>
    </submittedName>
</protein>
<evidence type="ECO:0000313" key="1">
    <source>
        <dbReference type="EMBL" id="GEY47299.1"/>
    </source>
</evidence>
<sequence length="126" mass="13625">SSLDRVQIDHRPQRKMSLMNRMLESEAARLQSSQSLKLAFKVLIRWSNLNKDPKFGRFCRDVLGVVAGKGAGACCNCEMIGMDGRGRVVQSSSVVGSLYLSKGNLSSLTVGKSFGSGNSSLAVRMP</sequence>